<feature type="compositionally biased region" description="Basic and acidic residues" evidence="1">
    <location>
        <begin position="186"/>
        <end position="207"/>
    </location>
</feature>
<dbReference type="OrthoDB" id="5348546at2759"/>
<dbReference type="InterPro" id="IPR036388">
    <property type="entry name" value="WH-like_DNA-bd_sf"/>
</dbReference>
<name>A0A1X0RJD9_RHIZD</name>
<feature type="region of interest" description="Disordered" evidence="1">
    <location>
        <begin position="1"/>
        <end position="24"/>
    </location>
</feature>
<feature type="region of interest" description="Disordered" evidence="1">
    <location>
        <begin position="329"/>
        <end position="366"/>
    </location>
</feature>
<proteinExistence type="predicted"/>
<dbReference type="EMBL" id="KV921853">
    <property type="protein sequence ID" value="ORE12051.1"/>
    <property type="molecule type" value="Genomic_DNA"/>
</dbReference>
<dbReference type="Gene3D" id="1.10.10.10">
    <property type="entry name" value="Winged helix-like DNA-binding domain superfamily/Winged helix DNA-binding domain"/>
    <property type="match status" value="1"/>
</dbReference>
<dbReference type="VEuPathDB" id="FungiDB:BCV72DRAFT_218848"/>
<dbReference type="Proteomes" id="UP000242414">
    <property type="component" value="Unassembled WGS sequence"/>
</dbReference>
<evidence type="ECO:0000256" key="1">
    <source>
        <dbReference type="SAM" id="MobiDB-lite"/>
    </source>
</evidence>
<sequence>METTVNQPWCSPQHKPTTTVLPDSPEDIERYAMHSDDLQPTSDLHSSTLQSVSAKIVVVGDYQKPITLGRGGASTIKIGRRNRQISRIHVSIEYNNESQHFQLTVLGLNGANVDHIRYGQHAIVVLEDHSFIDVLGDHIEFRIPPPPRDEKSEEIFNKECVEEEKPEEEEFKEEKANDLSIESIEEEKVAKDEKTNDLSQVEEKENESQEQEQDYSEVIIDALVFSRTSSMPISDICSRIMKSNPVYAEQSRELWIERIKKVLKEKPFFGEIQRKGKTADGSPKENLYYYNSELDPVEWRRATYTQVGRSARKCTLKDKQYFWKIPPKLGRHRSSYIPPPAQSEAKSKRVRQNEQNENNEPKKTKL</sequence>
<dbReference type="AlphaFoldDB" id="A0A1X0RJD9"/>
<protein>
    <recommendedName>
        <fullName evidence="2">FHA domain-containing protein</fullName>
    </recommendedName>
</protein>
<dbReference type="GO" id="GO:0006357">
    <property type="term" value="P:regulation of transcription by RNA polymerase II"/>
    <property type="evidence" value="ECO:0007669"/>
    <property type="project" value="UniProtKB-ARBA"/>
</dbReference>
<evidence type="ECO:0000259" key="2">
    <source>
        <dbReference type="PROSITE" id="PS50006"/>
    </source>
</evidence>
<dbReference type="InterPro" id="IPR000253">
    <property type="entry name" value="FHA_dom"/>
</dbReference>
<feature type="compositionally biased region" description="Polar residues" evidence="1">
    <location>
        <begin position="1"/>
        <end position="21"/>
    </location>
</feature>
<dbReference type="InterPro" id="IPR008984">
    <property type="entry name" value="SMAD_FHA_dom_sf"/>
</dbReference>
<feature type="region of interest" description="Disordered" evidence="1">
    <location>
        <begin position="160"/>
        <end position="213"/>
    </location>
</feature>
<accession>A0A1X0RJD9</accession>
<feature type="domain" description="FHA" evidence="2">
    <location>
        <begin position="66"/>
        <end position="118"/>
    </location>
</feature>
<organism evidence="3">
    <name type="scientific">Rhizopus microsporus var. microsporus</name>
    <dbReference type="NCBI Taxonomy" id="86635"/>
    <lineage>
        <taxon>Eukaryota</taxon>
        <taxon>Fungi</taxon>
        <taxon>Fungi incertae sedis</taxon>
        <taxon>Mucoromycota</taxon>
        <taxon>Mucoromycotina</taxon>
        <taxon>Mucoromycetes</taxon>
        <taxon>Mucorales</taxon>
        <taxon>Mucorineae</taxon>
        <taxon>Rhizopodaceae</taxon>
        <taxon>Rhizopus</taxon>
    </lineage>
</organism>
<feature type="compositionally biased region" description="Basic and acidic residues" evidence="1">
    <location>
        <begin position="345"/>
        <end position="366"/>
    </location>
</feature>
<dbReference type="Gene3D" id="2.60.200.20">
    <property type="match status" value="1"/>
</dbReference>
<gene>
    <name evidence="3" type="ORF">BCV72DRAFT_218848</name>
</gene>
<feature type="compositionally biased region" description="Acidic residues" evidence="1">
    <location>
        <begin position="161"/>
        <end position="171"/>
    </location>
</feature>
<evidence type="ECO:0000313" key="3">
    <source>
        <dbReference type="EMBL" id="ORE12051.1"/>
    </source>
</evidence>
<dbReference type="PROSITE" id="PS50006">
    <property type="entry name" value="FHA_DOMAIN"/>
    <property type="match status" value="1"/>
</dbReference>
<dbReference type="SUPFAM" id="SSF49879">
    <property type="entry name" value="SMAD/FHA domain"/>
    <property type="match status" value="1"/>
</dbReference>
<reference evidence="3" key="1">
    <citation type="journal article" date="2016" name="Proc. Natl. Acad. Sci. U.S.A.">
        <title>Lipid metabolic changes in an early divergent fungus govern the establishment of a mutualistic symbiosis with endobacteria.</title>
        <authorList>
            <person name="Lastovetsky O.A."/>
            <person name="Gaspar M.L."/>
            <person name="Mondo S.J."/>
            <person name="LaButti K.M."/>
            <person name="Sandor L."/>
            <person name="Grigoriev I.V."/>
            <person name="Henry S.A."/>
            <person name="Pawlowska T.E."/>
        </authorList>
    </citation>
    <scope>NUCLEOTIDE SEQUENCE [LARGE SCALE GENOMIC DNA]</scope>
    <source>
        <strain evidence="3">ATCC 52814</strain>
    </source>
</reference>